<feature type="transmembrane region" description="Helical" evidence="8">
    <location>
        <begin position="204"/>
        <end position="234"/>
    </location>
</feature>
<proteinExistence type="inferred from homology"/>
<dbReference type="GO" id="GO:0055085">
    <property type="term" value="P:transmembrane transport"/>
    <property type="evidence" value="ECO:0007669"/>
    <property type="project" value="TreeGrafter"/>
</dbReference>
<feature type="transmembrane region" description="Helical" evidence="8">
    <location>
        <begin position="12"/>
        <end position="30"/>
    </location>
</feature>
<feature type="transmembrane region" description="Helical" evidence="8">
    <location>
        <begin position="310"/>
        <end position="328"/>
    </location>
</feature>
<reference evidence="9 10" key="1">
    <citation type="journal article" date="2016" name="Nat. Commun.">
        <title>Thousands of microbial genomes shed light on interconnected biogeochemical processes in an aquifer system.</title>
        <authorList>
            <person name="Anantharaman K."/>
            <person name="Brown C.T."/>
            <person name="Hug L.A."/>
            <person name="Sharon I."/>
            <person name="Castelle C.J."/>
            <person name="Probst A.J."/>
            <person name="Thomas B.C."/>
            <person name="Singh A."/>
            <person name="Wilkins M.J."/>
            <person name="Karaoz U."/>
            <person name="Brodie E.L."/>
            <person name="Williams K.H."/>
            <person name="Hubbard S.S."/>
            <person name="Banfield J.F."/>
        </authorList>
    </citation>
    <scope>NUCLEOTIDE SEQUENCE [LARGE SCALE GENOMIC DNA]</scope>
</reference>
<feature type="transmembrane region" description="Helical" evidence="8">
    <location>
        <begin position="246"/>
        <end position="274"/>
    </location>
</feature>
<evidence type="ECO:0000256" key="7">
    <source>
        <dbReference type="ARBA" id="ARBA00023136"/>
    </source>
</evidence>
<keyword evidence="3" id="KW-0813">Transport</keyword>
<evidence type="ECO:0000256" key="8">
    <source>
        <dbReference type="SAM" id="Phobius"/>
    </source>
</evidence>
<dbReference type="GO" id="GO:0005886">
    <property type="term" value="C:plasma membrane"/>
    <property type="evidence" value="ECO:0007669"/>
    <property type="project" value="UniProtKB-SubCell"/>
</dbReference>
<gene>
    <name evidence="9" type="ORF">A3F08_01600</name>
</gene>
<evidence type="ECO:0000313" key="9">
    <source>
        <dbReference type="EMBL" id="OGD67866.1"/>
    </source>
</evidence>
<sequence>MDGRQKIEISTLSYIKFFGVILGLLFLYLIRDILVLLFVVLILVAALDPMVSWAEERKIPRLLSASVLYFLIIAFIVLTISSIFPPIIDQMTQLANNLPDYFQKLAPYYNSYLSDLTLNWQEIISTTSKQLSNVTSGFYNATLAVFGGLTAAATVLVLSFYLLIDRKTTGQFVVALFPINKKEHLTQIFRKIADKMGSWLRGQIIVSLIMGITTAVILGLMGVPYALTIGLFAAILEIVPVVGPTIVAIMAVLTAFVFGGWVKALIVLIAGIVLQQLEGHLLIPKIMGKVVGLSPTVIIIALLIGGKLAGIPGAILSIPIAAGLSVVFQEWNKTRT</sequence>
<accession>A0A1F5EKX5</accession>
<evidence type="ECO:0000256" key="3">
    <source>
        <dbReference type="ARBA" id="ARBA00022448"/>
    </source>
</evidence>
<name>A0A1F5EKX5_9BACT</name>
<evidence type="ECO:0000256" key="1">
    <source>
        <dbReference type="ARBA" id="ARBA00004651"/>
    </source>
</evidence>
<keyword evidence="5 8" id="KW-0812">Transmembrane</keyword>
<keyword evidence="7 8" id="KW-0472">Membrane</keyword>
<dbReference type="PANTHER" id="PTHR21716:SF53">
    <property type="entry name" value="PERMEASE PERM-RELATED"/>
    <property type="match status" value="1"/>
</dbReference>
<evidence type="ECO:0000256" key="5">
    <source>
        <dbReference type="ARBA" id="ARBA00022692"/>
    </source>
</evidence>
<evidence type="ECO:0000256" key="2">
    <source>
        <dbReference type="ARBA" id="ARBA00009773"/>
    </source>
</evidence>
<dbReference type="PANTHER" id="PTHR21716">
    <property type="entry name" value="TRANSMEMBRANE PROTEIN"/>
    <property type="match status" value="1"/>
</dbReference>
<evidence type="ECO:0008006" key="11">
    <source>
        <dbReference type="Google" id="ProtNLM"/>
    </source>
</evidence>
<dbReference type="InterPro" id="IPR002549">
    <property type="entry name" value="AI-2E-like"/>
</dbReference>
<evidence type="ECO:0000256" key="4">
    <source>
        <dbReference type="ARBA" id="ARBA00022475"/>
    </source>
</evidence>
<comment type="similarity">
    <text evidence="2">Belongs to the autoinducer-2 exporter (AI-2E) (TC 2.A.86) family.</text>
</comment>
<comment type="subcellular location">
    <subcellularLocation>
        <location evidence="1">Cell membrane</location>
        <topology evidence="1">Multi-pass membrane protein</topology>
    </subcellularLocation>
</comment>
<organism evidence="9 10">
    <name type="scientific">Candidatus Berkelbacteria bacterium RIFCSPHIGHO2_12_FULL_36_9</name>
    <dbReference type="NCBI Taxonomy" id="1797469"/>
    <lineage>
        <taxon>Bacteria</taxon>
        <taxon>Candidatus Berkelbacteria</taxon>
    </lineage>
</organism>
<keyword evidence="4" id="KW-1003">Cell membrane</keyword>
<feature type="transmembrane region" description="Helical" evidence="8">
    <location>
        <begin position="138"/>
        <end position="164"/>
    </location>
</feature>
<feature type="transmembrane region" description="Helical" evidence="8">
    <location>
        <begin position="36"/>
        <end position="54"/>
    </location>
</feature>
<evidence type="ECO:0000313" key="10">
    <source>
        <dbReference type="Proteomes" id="UP000176451"/>
    </source>
</evidence>
<dbReference type="AlphaFoldDB" id="A0A1F5EKX5"/>
<keyword evidence="6 8" id="KW-1133">Transmembrane helix</keyword>
<feature type="transmembrane region" description="Helical" evidence="8">
    <location>
        <begin position="66"/>
        <end position="88"/>
    </location>
</feature>
<evidence type="ECO:0000256" key="6">
    <source>
        <dbReference type="ARBA" id="ARBA00022989"/>
    </source>
</evidence>
<dbReference type="Proteomes" id="UP000176451">
    <property type="component" value="Unassembled WGS sequence"/>
</dbReference>
<protein>
    <recommendedName>
        <fullName evidence="11">AI-2E family transporter</fullName>
    </recommendedName>
</protein>
<dbReference type="EMBL" id="MEZV01000006">
    <property type="protein sequence ID" value="OGD67866.1"/>
    <property type="molecule type" value="Genomic_DNA"/>
</dbReference>
<comment type="caution">
    <text evidence="9">The sequence shown here is derived from an EMBL/GenBank/DDBJ whole genome shotgun (WGS) entry which is preliminary data.</text>
</comment>
<dbReference type="Pfam" id="PF01594">
    <property type="entry name" value="AI-2E_transport"/>
    <property type="match status" value="1"/>
</dbReference>
<dbReference type="STRING" id="1797469.A3F08_01600"/>